<evidence type="ECO:0000256" key="1">
    <source>
        <dbReference type="SAM" id="SignalP"/>
    </source>
</evidence>
<evidence type="ECO:0000313" key="3">
    <source>
        <dbReference type="Proteomes" id="UP001497480"/>
    </source>
</evidence>
<keyword evidence="3" id="KW-1185">Reference proteome</keyword>
<dbReference type="InterPro" id="IPR055317">
    <property type="entry name" value="CLE14-like"/>
</dbReference>
<gene>
    <name evidence="2" type="ORF">LLUT_LOCUS34319</name>
</gene>
<proteinExistence type="predicted"/>
<comment type="caution">
    <text evidence="2">The sequence shown here is derived from an EMBL/GenBank/DDBJ whole genome shotgun (WGS) entry which is preliminary data.</text>
</comment>
<reference evidence="2 3" key="1">
    <citation type="submission" date="2024-03" db="EMBL/GenBank/DDBJ databases">
        <authorList>
            <person name="Martinez-Hernandez J."/>
        </authorList>
    </citation>
    <scope>NUCLEOTIDE SEQUENCE [LARGE SCALE GENOMIC DNA]</scope>
</reference>
<sequence length="88" mass="10029">MRVHKSTLLTIMFFLFILALLHLSSYLHTSWGGKEDMRERTRTRFLFSFPHAFDTISYHAAEIKVHKVGGFQTVSLATTPGGPNPLHN</sequence>
<name>A0AAV1YGV7_LUPLU</name>
<evidence type="ECO:0000313" key="2">
    <source>
        <dbReference type="EMBL" id="CAL0333259.1"/>
    </source>
</evidence>
<keyword evidence="1" id="KW-0732">Signal</keyword>
<protein>
    <submittedName>
        <fullName evidence="2">Uncharacterized protein</fullName>
    </submittedName>
</protein>
<dbReference type="AlphaFoldDB" id="A0AAV1YGV7"/>
<feature type="signal peptide" evidence="1">
    <location>
        <begin position="1"/>
        <end position="32"/>
    </location>
</feature>
<dbReference type="Proteomes" id="UP001497480">
    <property type="component" value="Unassembled WGS sequence"/>
</dbReference>
<dbReference type="PANTHER" id="PTHR35472">
    <property type="match status" value="1"/>
</dbReference>
<dbReference type="EMBL" id="CAXHTB010000025">
    <property type="protein sequence ID" value="CAL0333259.1"/>
    <property type="molecule type" value="Genomic_DNA"/>
</dbReference>
<organism evidence="2 3">
    <name type="scientific">Lupinus luteus</name>
    <name type="common">European yellow lupine</name>
    <dbReference type="NCBI Taxonomy" id="3873"/>
    <lineage>
        <taxon>Eukaryota</taxon>
        <taxon>Viridiplantae</taxon>
        <taxon>Streptophyta</taxon>
        <taxon>Embryophyta</taxon>
        <taxon>Tracheophyta</taxon>
        <taxon>Spermatophyta</taxon>
        <taxon>Magnoliopsida</taxon>
        <taxon>eudicotyledons</taxon>
        <taxon>Gunneridae</taxon>
        <taxon>Pentapetalae</taxon>
        <taxon>rosids</taxon>
        <taxon>fabids</taxon>
        <taxon>Fabales</taxon>
        <taxon>Fabaceae</taxon>
        <taxon>Papilionoideae</taxon>
        <taxon>50 kb inversion clade</taxon>
        <taxon>genistoids sensu lato</taxon>
        <taxon>core genistoids</taxon>
        <taxon>Genisteae</taxon>
        <taxon>Lupinus</taxon>
    </lineage>
</organism>
<feature type="chain" id="PRO_5043954178" evidence="1">
    <location>
        <begin position="33"/>
        <end position="88"/>
    </location>
</feature>
<accession>A0AAV1YGV7</accession>
<dbReference type="PANTHER" id="PTHR35472:SF6">
    <property type="entry name" value="CLAVATA3_ESR (CLE) GENE FAMILY MEMBER MTCLE10"/>
    <property type="match status" value="1"/>
</dbReference>